<organism evidence="2">
    <name type="scientific">uncultured haloarchaeon</name>
    <dbReference type="NCBI Taxonomy" id="160804"/>
    <lineage>
        <taxon>Archaea</taxon>
        <taxon>Methanobacteriati</taxon>
        <taxon>Methanobacteriota</taxon>
        <taxon>Stenosarchaea group</taxon>
        <taxon>Halobacteria</taxon>
        <taxon>Halobacteriales</taxon>
        <taxon>Halobacteriaceae</taxon>
        <taxon>environmental samples</taxon>
    </lineage>
</organism>
<accession>A5YSS0</accession>
<reference evidence="2" key="1">
    <citation type="journal article" date="2007" name="ISME J.">
        <title>Genomic plasticity in prokaryotes: the case of the square haloarchaeon.</title>
        <authorList>
            <person name="Cuadros-Orellana S."/>
            <person name="Martin-Cuadrado A.B."/>
            <person name="Legault B."/>
            <person name="D'Auria G."/>
            <person name="Zhaxybayeva O."/>
            <person name="Papke R.T."/>
            <person name="Rodriguez-Valera F."/>
        </authorList>
    </citation>
    <scope>NUCLEOTIDE SEQUENCE</scope>
</reference>
<dbReference type="PROSITE" id="PS50157">
    <property type="entry name" value="ZINC_FINGER_C2H2_2"/>
    <property type="match status" value="1"/>
</dbReference>
<dbReference type="AlphaFoldDB" id="A5YSS0"/>
<dbReference type="InterPro" id="IPR007555">
    <property type="entry name" value="DUF499"/>
</dbReference>
<proteinExistence type="predicted"/>
<sequence>MTQPMGETDIPTLQDAWDPREDVLQGKIRDESLAADAHEVAYGDNVPDVYDDTETFFDLTYPTSGVTGVIEAVAQRVIAHYRGEFPEENGTITLDTSFGGGKTHSQVAAYHLAEHSDEIPDLTRYTQSDETAHEYRALENNKSVLTSVFVGTKYAPKPVKPKQVRQGEHTPEIQTIWGHIAYQLYGVEGYQVVSSGNNLVAPGEQLLSNLFSLSDEAAVIIMDEIAAHLSHATAVSVNDGNLAEQTLNFLMALFNYASNNSDVTVIMSVAADAFEDFATIFERDLSYDDEVMDADVSIPIAKETIQEFQNIEERVANKITPVEDSNVADVLRNRLFKNNIETGLREDIAQRYYDFYDADSSSFPDEASQPEARERIEQTYPFHPTVVDTLTKQIDAVPSFQKARGALKLLAPAVMRLWTDEGQGPLTADRELIRLYDLHPQDERTSKMLKSIFGDIEMDFEPAVKDDIYNTDPNDTPNALYEDKYWINRGQPPLGTRVVTTTIWKSLVKGAGSKGTSRDYIRYASAKPGETIDHYNSAIGNLLGESDESACFYLHGENNQQLKFKTIVTVEKAINQANPRTSRVDNLLDETLYNAALGGSSMTIYENPQAVHEVDDTIETLGQLVVVEPSTLTISEPDDITETVVTKIYERSASSKHGNKKPRTYKNNLIFLVPGIRISRARSKAGRLASVRVVQDNPDDFGLQDAQLDELPTKRDEARGDLENLVKNAYSHVYIPSNPSPDQPHEGLAHYNITVTDSTLINAVIAKLEDSGEVITNNEPAYSPNWLENNLWMAVGDSMTTVELKQQIGKQRSAEILLDPRPLQKTIRRAIRESDSKFAYWNHHHERGYVDPSAFEEIFDERNEAVTFDEAHNLVAAEELEDVGIDSSEEVYESTKTLIESVAVTWQCSDCGDYLDSTREYAEHSCQIEIECGQCPDTFSTQQEYEQHLPCGTNYDCSNCGRTFNTEESLTEHQPCPWPQTVVGKTDSPAVVTEAVDTITAEIEDKVTQIKHNFNSSTHEIKQSLDGLTLKLQGDDAWKKGEWIAKQMPEQDGLQNVAVELEYEARYDDSHVETHFDGTGKMFADTLKHTNKPSGSPDDQYIEILIKADTSLELNRLDILEDIIPGATTIEMSVRTALELTEDEKQEMTP</sequence>
<dbReference type="InterPro" id="IPR013087">
    <property type="entry name" value="Znf_C2H2_type"/>
</dbReference>
<protein>
    <recommendedName>
        <fullName evidence="1">C2H2-type domain-containing protein</fullName>
    </recommendedName>
</protein>
<evidence type="ECO:0000313" key="2">
    <source>
        <dbReference type="EMBL" id="ABQ76027.1"/>
    </source>
</evidence>
<dbReference type="Pfam" id="PF04465">
    <property type="entry name" value="DUF499"/>
    <property type="match status" value="1"/>
</dbReference>
<dbReference type="Gene3D" id="3.30.160.60">
    <property type="entry name" value="Classic Zinc Finger"/>
    <property type="match status" value="1"/>
</dbReference>
<dbReference type="EMBL" id="EF583997">
    <property type="protein sequence ID" value="ABQ76027.1"/>
    <property type="molecule type" value="Genomic_DNA"/>
</dbReference>
<feature type="domain" description="C2H2-type" evidence="1">
    <location>
        <begin position="955"/>
        <end position="974"/>
    </location>
</feature>
<name>A5YSS0_9EURY</name>
<evidence type="ECO:0000259" key="1">
    <source>
        <dbReference type="PROSITE" id="PS50157"/>
    </source>
</evidence>